<dbReference type="InterPro" id="IPR005064">
    <property type="entry name" value="BUG"/>
</dbReference>
<comment type="similarity">
    <text evidence="1">Belongs to the UPF0065 (bug) family.</text>
</comment>
<dbReference type="Gene3D" id="3.40.190.10">
    <property type="entry name" value="Periplasmic binding protein-like II"/>
    <property type="match status" value="1"/>
</dbReference>
<dbReference type="PANTHER" id="PTHR42928">
    <property type="entry name" value="TRICARBOXYLATE-BINDING PROTEIN"/>
    <property type="match status" value="1"/>
</dbReference>
<sequence>MTSSPLRTALLASAPLVVLWAAPALAWEPTKPIEFIATAGPGGGTDNLARLVQSAITKHKLVDQPIVVSNKGGGSGAEGYVYGKSQAGDPYKVIFGTSNAWTQPLVSKVAFNYTDLTPIASVASDEFMLWVKQDSPIKSGKDYVEAAKTGDFKMAGAQSKDTDETLTRLIEKAAGIKVTYIPFKSGSEAAVQLAGGHVSSHVNNPSESIGQWRGGTQRPVCVFNTKRLPEGPKVTATESWHDIPTCVESGLNVPLYSQPRTVWLPGGVTPDQAAFYVDLMKKVQATPEWKEYIERSSQTSEFVTGPQLKAFIDEDLERNRKVAAEQGWLVAK</sequence>
<dbReference type="PANTHER" id="PTHR42928:SF1">
    <property type="entry name" value="BLR4371 PROTEIN"/>
    <property type="match status" value="1"/>
</dbReference>
<evidence type="ECO:0000256" key="1">
    <source>
        <dbReference type="ARBA" id="ARBA00006987"/>
    </source>
</evidence>
<dbReference type="EMBL" id="CP157484">
    <property type="protein sequence ID" value="XBO40168.1"/>
    <property type="molecule type" value="Genomic_DNA"/>
</dbReference>
<organism evidence="3">
    <name type="scientific">Alsobacter sp. KACC 23698</name>
    <dbReference type="NCBI Taxonomy" id="3149229"/>
    <lineage>
        <taxon>Bacteria</taxon>
        <taxon>Pseudomonadati</taxon>
        <taxon>Pseudomonadota</taxon>
        <taxon>Alphaproteobacteria</taxon>
        <taxon>Hyphomicrobiales</taxon>
        <taxon>Alsobacteraceae</taxon>
        <taxon>Alsobacter</taxon>
    </lineage>
</organism>
<name>A0AAU7JIF0_9HYPH</name>
<evidence type="ECO:0000313" key="3">
    <source>
        <dbReference type="EMBL" id="XBO40168.1"/>
    </source>
</evidence>
<dbReference type="AlphaFoldDB" id="A0AAU7JIF0"/>
<evidence type="ECO:0000256" key="2">
    <source>
        <dbReference type="SAM" id="SignalP"/>
    </source>
</evidence>
<dbReference type="Pfam" id="PF03401">
    <property type="entry name" value="TctC"/>
    <property type="match status" value="1"/>
</dbReference>
<accession>A0AAU7JIF0</accession>
<dbReference type="RefSeq" id="WP_406857023.1">
    <property type="nucleotide sequence ID" value="NZ_CP157484.1"/>
</dbReference>
<dbReference type="CDD" id="cd07012">
    <property type="entry name" value="PBP2_Bug_TTT"/>
    <property type="match status" value="1"/>
</dbReference>
<reference evidence="3" key="1">
    <citation type="submission" date="2024-05" db="EMBL/GenBank/DDBJ databases">
        <authorList>
            <person name="Kim S."/>
            <person name="Heo J."/>
            <person name="Choi H."/>
            <person name="Choi Y."/>
            <person name="Kwon S.-W."/>
            <person name="Kim Y."/>
        </authorList>
    </citation>
    <scope>NUCLEOTIDE SEQUENCE</scope>
    <source>
        <strain evidence="3">KACC 23698</strain>
    </source>
</reference>
<dbReference type="InterPro" id="IPR042100">
    <property type="entry name" value="Bug_dom1"/>
</dbReference>
<protein>
    <submittedName>
        <fullName evidence="3">Tripartite tricarboxylate transporter substrate-binding protein</fullName>
    </submittedName>
</protein>
<feature type="chain" id="PRO_5043851402" evidence="2">
    <location>
        <begin position="27"/>
        <end position="332"/>
    </location>
</feature>
<feature type="signal peptide" evidence="2">
    <location>
        <begin position="1"/>
        <end position="26"/>
    </location>
</feature>
<dbReference type="PIRSF" id="PIRSF017082">
    <property type="entry name" value="YflP"/>
    <property type="match status" value="1"/>
</dbReference>
<keyword evidence="2" id="KW-0732">Signal</keyword>
<proteinExistence type="inferred from homology"/>
<dbReference type="Gene3D" id="3.40.190.150">
    <property type="entry name" value="Bordetella uptake gene, domain 1"/>
    <property type="match status" value="1"/>
</dbReference>
<gene>
    <name evidence="3" type="ORF">ABEG18_05145</name>
</gene>